<accession>A0A550JFD2</accession>
<dbReference type="EMBL" id="VJVV01000005">
    <property type="protein sequence ID" value="TRO81905.1"/>
    <property type="molecule type" value="Genomic_DNA"/>
</dbReference>
<reference evidence="1 2" key="1">
    <citation type="submission" date="2019-07" db="EMBL/GenBank/DDBJ databases">
        <title>Insights of Desulfuromonas acetexigens electromicrobiology.</title>
        <authorList>
            <person name="Katuri K."/>
            <person name="Sapireddy V."/>
            <person name="Shaw D.R."/>
            <person name="Saikaly P."/>
        </authorList>
    </citation>
    <scope>NUCLEOTIDE SEQUENCE [LARGE SCALE GENOMIC DNA]</scope>
    <source>
        <strain evidence="1 2">2873</strain>
    </source>
</reference>
<comment type="caution">
    <text evidence="1">The sequence shown here is derived from an EMBL/GenBank/DDBJ whole genome shotgun (WGS) entry which is preliminary data.</text>
</comment>
<name>A0A550JFD2_9BACT</name>
<sequence length="88" mass="9921">MPQTVEATYRDGVVELKHKPAGIRKSRALVIFLDAEETEERHAVDLERVTKGKSSVDKWIGVIEGARLGDWKAERRAALEGKPREDSH</sequence>
<dbReference type="Proteomes" id="UP000317155">
    <property type="component" value="Unassembled WGS sequence"/>
</dbReference>
<dbReference type="AlphaFoldDB" id="A0A550JFD2"/>
<keyword evidence="2" id="KW-1185">Reference proteome</keyword>
<organism evidence="1 2">
    <name type="scientific">Trichloromonas acetexigens</name>
    <dbReference type="NCBI Taxonomy" id="38815"/>
    <lineage>
        <taxon>Bacteria</taxon>
        <taxon>Pseudomonadati</taxon>
        <taxon>Thermodesulfobacteriota</taxon>
        <taxon>Desulfuromonadia</taxon>
        <taxon>Desulfuromonadales</taxon>
        <taxon>Trichloromonadaceae</taxon>
        <taxon>Trichloromonas</taxon>
    </lineage>
</organism>
<evidence type="ECO:0000313" key="1">
    <source>
        <dbReference type="EMBL" id="TRO81905.1"/>
    </source>
</evidence>
<protein>
    <submittedName>
        <fullName evidence="1">Uncharacterized protein</fullName>
    </submittedName>
</protein>
<dbReference type="RefSeq" id="WP_092057732.1">
    <property type="nucleotide sequence ID" value="NZ_FOJJ01000037.1"/>
</dbReference>
<proteinExistence type="predicted"/>
<evidence type="ECO:0000313" key="2">
    <source>
        <dbReference type="Proteomes" id="UP000317155"/>
    </source>
</evidence>
<gene>
    <name evidence="1" type="ORF">FL622_08900</name>
</gene>